<accession>A0A8S5S1P7</accession>
<name>A0A8S5S1P7_9CAUD</name>
<protein>
    <submittedName>
        <fullName evidence="1">Uncharacterized protein</fullName>
    </submittedName>
</protein>
<sequence length="40" mass="4617">MYADSMNRRIIDLAKKSAVPLLKDPFEIHRAVRSDLDAEM</sequence>
<proteinExistence type="predicted"/>
<dbReference type="EMBL" id="BK032511">
    <property type="protein sequence ID" value="DAF44610.1"/>
    <property type="molecule type" value="Genomic_DNA"/>
</dbReference>
<organism evidence="1">
    <name type="scientific">Podoviridae sp. ct8Lf7</name>
    <dbReference type="NCBI Taxonomy" id="2827723"/>
    <lineage>
        <taxon>Viruses</taxon>
        <taxon>Duplodnaviria</taxon>
        <taxon>Heunggongvirae</taxon>
        <taxon>Uroviricota</taxon>
        <taxon>Caudoviricetes</taxon>
    </lineage>
</organism>
<evidence type="ECO:0000313" key="1">
    <source>
        <dbReference type="EMBL" id="DAF44610.1"/>
    </source>
</evidence>
<reference evidence="1" key="1">
    <citation type="journal article" date="2021" name="Proc. Natl. Acad. Sci. U.S.A.">
        <title>A Catalog of Tens of Thousands of Viruses from Human Metagenomes Reveals Hidden Associations with Chronic Diseases.</title>
        <authorList>
            <person name="Tisza M.J."/>
            <person name="Buck C.B."/>
        </authorList>
    </citation>
    <scope>NUCLEOTIDE SEQUENCE</scope>
    <source>
        <strain evidence="1">Ct8Lf7</strain>
    </source>
</reference>